<evidence type="ECO:0000259" key="4">
    <source>
        <dbReference type="PROSITE" id="PS51384"/>
    </source>
</evidence>
<name>A0ABR1QZN3_9PEZI</name>
<keyword evidence="2" id="KW-0520">NAD</keyword>
<dbReference type="InterPro" id="IPR017938">
    <property type="entry name" value="Riboflavin_synthase-like_b-brl"/>
</dbReference>
<protein>
    <submittedName>
        <fullName evidence="5">Oxidoreductase-like protein</fullName>
    </submittedName>
</protein>
<dbReference type="InterPro" id="IPR052128">
    <property type="entry name" value="Oxidoreductase_NAD-binding"/>
</dbReference>
<dbReference type="Proteomes" id="UP001391051">
    <property type="component" value="Unassembled WGS sequence"/>
</dbReference>
<keyword evidence="6" id="KW-1185">Reference proteome</keyword>
<keyword evidence="1" id="KW-0560">Oxidoreductase</keyword>
<dbReference type="InterPro" id="IPR017927">
    <property type="entry name" value="FAD-bd_FR_type"/>
</dbReference>
<feature type="domain" description="FAD-binding FR-type" evidence="4">
    <location>
        <begin position="24"/>
        <end position="171"/>
    </location>
</feature>
<dbReference type="RefSeq" id="XP_066707208.1">
    <property type="nucleotide sequence ID" value="XM_066838315.1"/>
</dbReference>
<dbReference type="GeneID" id="92071377"/>
<dbReference type="EMBL" id="JAQQWE010000001">
    <property type="protein sequence ID" value="KAK7967816.1"/>
    <property type="molecule type" value="Genomic_DNA"/>
</dbReference>
<dbReference type="SUPFAM" id="SSF63380">
    <property type="entry name" value="Riboflavin synthase domain-like"/>
    <property type="match status" value="1"/>
</dbReference>
<comment type="caution">
    <text evidence="5">The sequence shown here is derived from an EMBL/GenBank/DDBJ whole genome shotgun (WGS) entry which is preliminary data.</text>
</comment>
<sequence length="356" mass="38253">MASTNTVNNKLGHIERTAAEPRDKSLFTVVLRRIDQVNDQVRLFRLEIPLDGPQLRFLPGQWLDVYCPGVPKAGGFTITSPPLKARPSASGATAQAKNEGPEVKGGWRRGTSGSGSGRAGLFGRSPANPPAAWLWQEKEKDTAVGAADAATKETIIGRELQVRVGGSFVWPPPGINVRTLRRVVFVAGGVGINPLIAMVSSLVPPLSFEVKFLYSVKDPLNSALTLGSAESGVSGEESKGQRDASKILFLDRLAKTFGSGEDGKDKGELKLFLTGGGGQGDEKGAIEVGDTSKVPFVRRRIDISDVEEAVGGPAERRFAVVYVCGVPDMTDMFVEKLRSKDGLGMEPHRVLCEKWW</sequence>
<feature type="region of interest" description="Disordered" evidence="3">
    <location>
        <begin position="81"/>
        <end position="122"/>
    </location>
</feature>
<proteinExistence type="predicted"/>
<dbReference type="Gene3D" id="3.40.50.80">
    <property type="entry name" value="Nucleotide-binding domain of ferredoxin-NADP reductase (FNR) module"/>
    <property type="match status" value="1"/>
</dbReference>
<organism evidence="5 6">
    <name type="scientific">Apiospora aurea</name>
    <dbReference type="NCBI Taxonomy" id="335848"/>
    <lineage>
        <taxon>Eukaryota</taxon>
        <taxon>Fungi</taxon>
        <taxon>Dikarya</taxon>
        <taxon>Ascomycota</taxon>
        <taxon>Pezizomycotina</taxon>
        <taxon>Sordariomycetes</taxon>
        <taxon>Xylariomycetidae</taxon>
        <taxon>Amphisphaeriales</taxon>
        <taxon>Apiosporaceae</taxon>
        <taxon>Apiospora</taxon>
    </lineage>
</organism>
<evidence type="ECO:0000313" key="5">
    <source>
        <dbReference type="EMBL" id="KAK7967816.1"/>
    </source>
</evidence>
<dbReference type="PANTHER" id="PTHR46505">
    <property type="entry name" value="OXIDOREDUCTASE NAD-BINDING DOMAIN-CONTAINING PROTEIN 1"/>
    <property type="match status" value="1"/>
</dbReference>
<dbReference type="PROSITE" id="PS51384">
    <property type="entry name" value="FAD_FR"/>
    <property type="match status" value="1"/>
</dbReference>
<dbReference type="SUPFAM" id="SSF52343">
    <property type="entry name" value="Ferredoxin reductase-like, C-terminal NADP-linked domain"/>
    <property type="match status" value="1"/>
</dbReference>
<gene>
    <name evidence="5" type="ORF">PG986_002093</name>
</gene>
<evidence type="ECO:0000313" key="6">
    <source>
        <dbReference type="Proteomes" id="UP001391051"/>
    </source>
</evidence>
<dbReference type="InterPro" id="IPR039261">
    <property type="entry name" value="FNR_nucleotide-bd"/>
</dbReference>
<reference evidence="5 6" key="1">
    <citation type="submission" date="2023-01" db="EMBL/GenBank/DDBJ databases">
        <title>Analysis of 21 Apiospora genomes using comparative genomics revels a genus with tremendous synthesis potential of carbohydrate active enzymes and secondary metabolites.</title>
        <authorList>
            <person name="Sorensen T."/>
        </authorList>
    </citation>
    <scope>NUCLEOTIDE SEQUENCE [LARGE SCALE GENOMIC DNA]</scope>
    <source>
        <strain evidence="5 6">CBS 24483</strain>
    </source>
</reference>
<accession>A0ABR1QZN3</accession>
<evidence type="ECO:0000256" key="1">
    <source>
        <dbReference type="ARBA" id="ARBA00023002"/>
    </source>
</evidence>
<dbReference type="Gene3D" id="2.40.30.10">
    <property type="entry name" value="Translation factors"/>
    <property type="match status" value="1"/>
</dbReference>
<evidence type="ECO:0000256" key="2">
    <source>
        <dbReference type="ARBA" id="ARBA00023027"/>
    </source>
</evidence>
<dbReference type="PANTHER" id="PTHR46505:SF1">
    <property type="entry name" value="OXIDOREDUCTASE NAD-BINDING DOMAIN-CONTAINING PROTEIN 1"/>
    <property type="match status" value="1"/>
</dbReference>
<dbReference type="CDD" id="cd00322">
    <property type="entry name" value="FNR_like"/>
    <property type="match status" value="1"/>
</dbReference>
<evidence type="ECO:0000256" key="3">
    <source>
        <dbReference type="SAM" id="MobiDB-lite"/>
    </source>
</evidence>